<dbReference type="AlphaFoldDB" id="A0A944CCX0"/>
<dbReference type="GO" id="GO:0005886">
    <property type="term" value="C:plasma membrane"/>
    <property type="evidence" value="ECO:0007669"/>
    <property type="project" value="UniProtKB-SubCell"/>
</dbReference>
<dbReference type="PIRSF" id="PIRSF035875">
    <property type="entry name" value="RNase_BN"/>
    <property type="match status" value="1"/>
</dbReference>
<reference evidence="8" key="2">
    <citation type="journal article" date="2021" name="Microorganisms">
        <title>Bacterial Dimethylsulfoniopropionate Biosynthesis in the East China Sea.</title>
        <authorList>
            <person name="Liu J."/>
            <person name="Zhang Y."/>
            <person name="Liu J."/>
            <person name="Zhong H."/>
            <person name="Williams B.T."/>
            <person name="Zheng Y."/>
            <person name="Curson A.R.J."/>
            <person name="Sun C."/>
            <person name="Sun H."/>
            <person name="Song D."/>
            <person name="Wagner Mackenzie B."/>
            <person name="Bermejo Martinez A."/>
            <person name="Todd J.D."/>
            <person name="Zhang X.H."/>
        </authorList>
    </citation>
    <scope>NUCLEOTIDE SEQUENCE</scope>
    <source>
        <strain evidence="8">AESS21</strain>
    </source>
</reference>
<evidence type="ECO:0000256" key="4">
    <source>
        <dbReference type="ARBA" id="ARBA00022989"/>
    </source>
</evidence>
<evidence type="ECO:0000313" key="9">
    <source>
        <dbReference type="Proteomes" id="UP000705379"/>
    </source>
</evidence>
<keyword evidence="4 7" id="KW-1133">Transmembrane helix</keyword>
<dbReference type="NCBIfam" id="TIGR00765">
    <property type="entry name" value="yihY_not_rbn"/>
    <property type="match status" value="1"/>
</dbReference>
<feature type="compositionally biased region" description="Basic and acidic residues" evidence="6">
    <location>
        <begin position="308"/>
        <end position="323"/>
    </location>
</feature>
<evidence type="ECO:0000256" key="5">
    <source>
        <dbReference type="ARBA" id="ARBA00023136"/>
    </source>
</evidence>
<feature type="transmembrane region" description="Helical" evidence="7">
    <location>
        <begin position="169"/>
        <end position="195"/>
    </location>
</feature>
<evidence type="ECO:0000256" key="1">
    <source>
        <dbReference type="ARBA" id="ARBA00004651"/>
    </source>
</evidence>
<dbReference type="RefSeq" id="WP_213216511.1">
    <property type="nucleotide sequence ID" value="NZ_QTKU01000003.1"/>
</dbReference>
<accession>A0A944CCX0</accession>
<dbReference type="PANTHER" id="PTHR30213">
    <property type="entry name" value="INNER MEMBRANE PROTEIN YHJD"/>
    <property type="match status" value="1"/>
</dbReference>
<comment type="caution">
    <text evidence="8">The sequence shown here is derived from an EMBL/GenBank/DDBJ whole genome shotgun (WGS) entry which is preliminary data.</text>
</comment>
<dbReference type="EMBL" id="QTKU01000003">
    <property type="protein sequence ID" value="MBS8261045.1"/>
    <property type="molecule type" value="Genomic_DNA"/>
</dbReference>
<feature type="region of interest" description="Disordered" evidence="6">
    <location>
        <begin position="1"/>
        <end position="25"/>
    </location>
</feature>
<evidence type="ECO:0000313" key="8">
    <source>
        <dbReference type="EMBL" id="MBS8261045.1"/>
    </source>
</evidence>
<feature type="transmembrane region" description="Helical" evidence="7">
    <location>
        <begin position="125"/>
        <end position="148"/>
    </location>
</feature>
<feature type="region of interest" description="Disordered" evidence="6">
    <location>
        <begin position="308"/>
        <end position="339"/>
    </location>
</feature>
<evidence type="ECO:0000256" key="3">
    <source>
        <dbReference type="ARBA" id="ARBA00022692"/>
    </source>
</evidence>
<dbReference type="PANTHER" id="PTHR30213:SF0">
    <property type="entry name" value="UPF0761 MEMBRANE PROTEIN YIHY"/>
    <property type="match status" value="1"/>
</dbReference>
<organism evidence="8 9">
    <name type="scientific">Roseibium polysiphoniae</name>
    <dbReference type="NCBI Taxonomy" id="2571221"/>
    <lineage>
        <taxon>Bacteria</taxon>
        <taxon>Pseudomonadati</taxon>
        <taxon>Pseudomonadota</taxon>
        <taxon>Alphaproteobacteria</taxon>
        <taxon>Hyphomicrobiales</taxon>
        <taxon>Stappiaceae</taxon>
        <taxon>Roseibium</taxon>
    </lineage>
</organism>
<feature type="transmembrane region" description="Helical" evidence="7">
    <location>
        <begin position="276"/>
        <end position="298"/>
    </location>
</feature>
<reference evidence="8" key="1">
    <citation type="submission" date="2018-08" db="EMBL/GenBank/DDBJ databases">
        <authorList>
            <person name="Jin W."/>
            <person name="Wang H."/>
            <person name="Yang Y."/>
            <person name="Li M."/>
            <person name="Liu J."/>
        </authorList>
    </citation>
    <scope>NUCLEOTIDE SEQUENCE</scope>
    <source>
        <strain evidence="8">AESS21</strain>
    </source>
</reference>
<name>A0A944CCX0_9HYPH</name>
<comment type="subcellular location">
    <subcellularLocation>
        <location evidence="1">Cell membrane</location>
        <topology evidence="1">Multi-pass membrane protein</topology>
    </subcellularLocation>
</comment>
<dbReference type="Proteomes" id="UP000705379">
    <property type="component" value="Unassembled WGS sequence"/>
</dbReference>
<keyword evidence="3 7" id="KW-0812">Transmembrane</keyword>
<gene>
    <name evidence="8" type="ORF">DYI23_12525</name>
</gene>
<keyword evidence="2" id="KW-1003">Cell membrane</keyword>
<dbReference type="InterPro" id="IPR017039">
    <property type="entry name" value="Virul_fac_BrkB"/>
</dbReference>
<evidence type="ECO:0000256" key="7">
    <source>
        <dbReference type="SAM" id="Phobius"/>
    </source>
</evidence>
<sequence length="339" mass="36132">MSGKSQPSAFHPEVVSSSLDDDATRGRHASSLRGIPARGWIDIGLRVFGHLQKDQIGLVAAGSAFFIILSIVPALAAFVSLYGLLTDPSSLARQIGELDGLIPASALDIIRGELERLISSPGKSLGLSFLFSLALAIWSSNKGVSALFQAMNVAYNEKENRGFFHLKALTLLFTLSVMVFGLILLNAAVVIPLVFQFLGLGVIYSLLAGTFVPLVVVIMSVIGISALYRWGPSRKPAKWRWISLGSSGSALGLVCVSAGFAYYLSNFGNYGATYGSLGAVIGMMMWIYLSTYVVLLGAEVNAEIEHQTAKDTTVDPQEPRGSRDAAVADDLGDSQVPRS</sequence>
<feature type="transmembrane region" description="Helical" evidence="7">
    <location>
        <begin position="241"/>
        <end position="264"/>
    </location>
</feature>
<feature type="transmembrane region" description="Helical" evidence="7">
    <location>
        <begin position="56"/>
        <end position="85"/>
    </location>
</feature>
<feature type="transmembrane region" description="Helical" evidence="7">
    <location>
        <begin position="201"/>
        <end position="229"/>
    </location>
</feature>
<dbReference type="Pfam" id="PF03631">
    <property type="entry name" value="Virul_fac_BrkB"/>
    <property type="match status" value="1"/>
</dbReference>
<evidence type="ECO:0000256" key="6">
    <source>
        <dbReference type="SAM" id="MobiDB-lite"/>
    </source>
</evidence>
<proteinExistence type="predicted"/>
<evidence type="ECO:0000256" key="2">
    <source>
        <dbReference type="ARBA" id="ARBA00022475"/>
    </source>
</evidence>
<keyword evidence="5 7" id="KW-0472">Membrane</keyword>
<protein>
    <submittedName>
        <fullName evidence="8">YihY/virulence factor BrkB family protein</fullName>
    </submittedName>
</protein>